<dbReference type="PANTHER" id="PTHR42685:SF18">
    <property type="entry name" value="DIGERANYLGERANYLGLYCEROPHOSPHOLIPID REDUCTASE"/>
    <property type="match status" value="1"/>
</dbReference>
<feature type="binding site" evidence="8">
    <location>
        <position position="281"/>
    </location>
    <ligand>
        <name>FAD</name>
        <dbReference type="ChEBI" id="CHEBI:57692"/>
    </ligand>
</feature>
<dbReference type="InterPro" id="IPR023590">
    <property type="entry name" value="DGGGPL_reductase"/>
</dbReference>
<evidence type="ECO:0000256" key="8">
    <source>
        <dbReference type="HAMAP-Rule" id="MF_01287"/>
    </source>
</evidence>
<keyword evidence="6 8" id="KW-0594">Phospholipid biosynthesis</keyword>
<evidence type="ECO:0000256" key="3">
    <source>
        <dbReference type="ARBA" id="ARBA00022827"/>
    </source>
</evidence>
<dbReference type="EMBL" id="LHXX01000007">
    <property type="protein sequence ID" value="KXB02694.1"/>
    <property type="molecule type" value="Genomic_DNA"/>
</dbReference>
<proteinExistence type="inferred from homology"/>
<feature type="binding site" evidence="8">
    <location>
        <position position="372"/>
    </location>
    <ligand>
        <name>a 2,3-bis-O-(geranylgeranyl)-sn-glycerol 1-phospholipid</name>
        <dbReference type="ChEBI" id="CHEBI:138140"/>
    </ligand>
</feature>
<dbReference type="UniPathway" id="UPA00940"/>
<feature type="binding site" evidence="8">
    <location>
        <position position="34"/>
    </location>
    <ligand>
        <name>FAD</name>
        <dbReference type="ChEBI" id="CHEBI:57692"/>
    </ligand>
</feature>
<dbReference type="Pfam" id="PF22578">
    <property type="entry name" value="GGR_cat"/>
    <property type="match status" value="1"/>
</dbReference>
<comment type="catalytic activity">
    <reaction evidence="8">
        <text>a 2,3-bis-O-phytanyl-sn-glycerol 1-phospholipid + 8 A = a 2,3-bis-O-(geranylgeranyl)-sn-glycerol 1-phospholipid + 8 AH2</text>
        <dbReference type="Rhea" id="RHEA:64376"/>
        <dbReference type="ChEBI" id="CHEBI:13193"/>
        <dbReference type="ChEBI" id="CHEBI:17499"/>
        <dbReference type="ChEBI" id="CHEBI:138139"/>
        <dbReference type="ChEBI" id="CHEBI:138140"/>
    </reaction>
</comment>
<dbReference type="NCBIfam" id="TIGR02032">
    <property type="entry name" value="GG-red-SF"/>
    <property type="match status" value="1"/>
</dbReference>
<keyword evidence="2 8" id="KW-0285">Flavoprotein</keyword>
<evidence type="ECO:0000256" key="5">
    <source>
        <dbReference type="ARBA" id="ARBA00023098"/>
    </source>
</evidence>
<comment type="similarity">
    <text evidence="8">Belongs to the geranylgeranyl reductase family. DGGGPL reductase subfamily.</text>
</comment>
<dbReference type="GO" id="GO:0045550">
    <property type="term" value="F:geranylgeranyl reductase activity"/>
    <property type="evidence" value="ECO:0007669"/>
    <property type="project" value="InterPro"/>
</dbReference>
<comment type="function">
    <text evidence="8">Is involved in the reduction of 2,3-digeranylgeranylglycerophospholipids (unsaturated archaeols) into 2,3-diphytanylglycerophospholipids (saturated archaeols) in the biosynthesis of archaeal membrane lipids. Catalyzes the formation of archaetidic acid (2,3-di-O-phytanyl-sn-glyceryl phosphate) from 2,3-di-O-geranylgeranylglyceryl phosphate (DGGGP) via the hydrogenation of each double bond of the isoprenoid chains. Is also probably able to reduce double bonds of geranyl groups in CDP-2,3-bis-O-(geranylgeranyl)-sn-glycerol and archaetidylserine, thus acting at various stages in the biosynthesis of archaeal membrane lipids.</text>
</comment>
<dbReference type="AlphaFoldDB" id="A0A133V8D4"/>
<dbReference type="GO" id="GO:0050660">
    <property type="term" value="F:flavin adenine dinucleotide binding"/>
    <property type="evidence" value="ECO:0007669"/>
    <property type="project" value="UniProtKB-UniRule"/>
</dbReference>
<dbReference type="PANTHER" id="PTHR42685">
    <property type="entry name" value="GERANYLGERANYL DIPHOSPHATE REDUCTASE"/>
    <property type="match status" value="1"/>
</dbReference>
<keyword evidence="1 8" id="KW-0444">Lipid biosynthesis</keyword>
<dbReference type="GO" id="GO:0016628">
    <property type="term" value="F:oxidoreductase activity, acting on the CH-CH group of donors, NAD or NADP as acceptor"/>
    <property type="evidence" value="ECO:0007669"/>
    <property type="project" value="InterPro"/>
</dbReference>
<feature type="binding site" evidence="8">
    <location>
        <position position="46"/>
    </location>
    <ligand>
        <name>FAD</name>
        <dbReference type="ChEBI" id="CHEBI:57692"/>
    </ligand>
</feature>
<dbReference type="InterPro" id="IPR011777">
    <property type="entry name" value="Geranylgeranyl_Rdtase_fam"/>
</dbReference>
<feature type="binding site" evidence="8">
    <location>
        <position position="294"/>
    </location>
    <ligand>
        <name>FAD</name>
        <dbReference type="ChEBI" id="CHEBI:57692"/>
    </ligand>
</feature>
<protein>
    <recommendedName>
        <fullName evidence="8">Digeranylgeranylglycerophospholipid reductase</fullName>
        <shortName evidence="8">DGGGPL reductase</shortName>
        <ecNumber evidence="8">1.3.-.-</ecNumber>
    </recommendedName>
    <alternativeName>
        <fullName evidence="8">2,3-bis-O-geranylgeranylglyceryl phosphate reductase</fullName>
    </alternativeName>
    <alternativeName>
        <fullName evidence="8">Geranylgeranyl reductase</fullName>
        <shortName evidence="8">GGR</shortName>
    </alternativeName>
</protein>
<evidence type="ECO:0000256" key="2">
    <source>
        <dbReference type="ARBA" id="ARBA00022630"/>
    </source>
</evidence>
<comment type="catalytic activity">
    <reaction evidence="8">
        <text>2,3-bis-O-(phytanyl)-sn-glycerol 1-phosphate + 8 A = 2,3-bis-O-(geranylgeranyl)-sn-glycerol 1-phosphate + 8 AH2</text>
        <dbReference type="Rhea" id="RHEA:64368"/>
        <dbReference type="ChEBI" id="CHEBI:13193"/>
        <dbReference type="ChEBI" id="CHEBI:17499"/>
        <dbReference type="ChEBI" id="CHEBI:58837"/>
        <dbReference type="ChEBI" id="CHEBI:73125"/>
    </reaction>
</comment>
<feature type="domain" description="Digeranylgeranylglycerophospholipid reductase catalytic" evidence="9">
    <location>
        <begin position="177"/>
        <end position="261"/>
    </location>
</feature>
<dbReference type="InterPro" id="IPR050407">
    <property type="entry name" value="Geranylgeranyl_reductase"/>
</dbReference>
<feature type="binding site" evidence="8">
    <location>
        <position position="123"/>
    </location>
    <ligand>
        <name>FAD</name>
        <dbReference type="ChEBI" id="CHEBI:57692"/>
    </ligand>
</feature>
<feature type="binding site" evidence="8">
    <location>
        <position position="293"/>
    </location>
    <ligand>
        <name>FAD</name>
        <dbReference type="ChEBI" id="CHEBI:57692"/>
    </ligand>
</feature>
<dbReference type="SUPFAM" id="SSF51905">
    <property type="entry name" value="FAD/NAD(P)-binding domain"/>
    <property type="match status" value="1"/>
</dbReference>
<evidence type="ECO:0000256" key="1">
    <source>
        <dbReference type="ARBA" id="ARBA00022516"/>
    </source>
</evidence>
<dbReference type="GO" id="GO:0016020">
    <property type="term" value="C:membrane"/>
    <property type="evidence" value="ECO:0007669"/>
    <property type="project" value="GOC"/>
</dbReference>
<dbReference type="Gene3D" id="3.50.50.60">
    <property type="entry name" value="FAD/NAD(P)-binding domain"/>
    <property type="match status" value="1"/>
</dbReference>
<dbReference type="Proteomes" id="UP000070400">
    <property type="component" value="Unassembled WGS sequence"/>
</dbReference>
<dbReference type="InterPro" id="IPR054715">
    <property type="entry name" value="GGR_cat"/>
</dbReference>
<reference evidence="10 11" key="1">
    <citation type="journal article" date="2016" name="Sci. Rep.">
        <title>Metabolic traits of an uncultured archaeal lineage -MSBL1- from brine pools of the Red Sea.</title>
        <authorList>
            <person name="Mwirichia R."/>
            <person name="Alam I."/>
            <person name="Rashid M."/>
            <person name="Vinu M."/>
            <person name="Ba-Alawi W."/>
            <person name="Anthony Kamau A."/>
            <person name="Kamanda Ngugi D."/>
            <person name="Goker M."/>
            <person name="Klenk H.P."/>
            <person name="Bajic V."/>
            <person name="Stingl U."/>
        </authorList>
    </citation>
    <scope>NUCLEOTIDE SEQUENCE [LARGE SCALE GENOMIC DNA]</scope>
    <source>
        <strain evidence="10">SCGC-AAA261D19</strain>
    </source>
</reference>
<feature type="binding site" evidence="8">
    <location>
        <position position="45"/>
    </location>
    <ligand>
        <name>FAD</name>
        <dbReference type="ChEBI" id="CHEBI:57692"/>
    </ligand>
</feature>
<dbReference type="PRINTS" id="PR00420">
    <property type="entry name" value="RNGMNOXGNASE"/>
</dbReference>
<feature type="binding site" evidence="8">
    <location>
        <position position="99"/>
    </location>
    <ligand>
        <name>FAD</name>
        <dbReference type="ChEBI" id="CHEBI:57692"/>
    </ligand>
</feature>
<feature type="binding site" evidence="8">
    <location>
        <position position="15"/>
    </location>
    <ligand>
        <name>FAD</name>
        <dbReference type="ChEBI" id="CHEBI:57692"/>
    </ligand>
</feature>
<comment type="cofactor">
    <cofactor evidence="8">
        <name>FAD</name>
        <dbReference type="ChEBI" id="CHEBI:57692"/>
    </cofactor>
    <text evidence="8">Binds 1 FAD per subunit.</text>
</comment>
<comment type="catalytic activity">
    <reaction evidence="8">
        <text>archaetidylserine + 8 AH2 = 2,3-bis-O-phytanyl-sn-glycero-3-phospho-L-serine + 8 A</text>
        <dbReference type="Rhea" id="RHEA:84215"/>
        <dbReference type="ChEBI" id="CHEBI:13193"/>
        <dbReference type="ChEBI" id="CHEBI:17499"/>
        <dbReference type="ChEBI" id="CHEBI:71517"/>
        <dbReference type="ChEBI" id="CHEBI:74853"/>
    </reaction>
</comment>
<feature type="binding site" evidence="8">
    <location>
        <position position="48"/>
    </location>
    <ligand>
        <name>FAD</name>
        <dbReference type="ChEBI" id="CHEBI:57692"/>
    </ligand>
</feature>
<evidence type="ECO:0000256" key="4">
    <source>
        <dbReference type="ARBA" id="ARBA00023002"/>
    </source>
</evidence>
<keyword evidence="3 8" id="KW-0274">FAD</keyword>
<dbReference type="GO" id="GO:0046474">
    <property type="term" value="P:glycerophospholipid biosynthetic process"/>
    <property type="evidence" value="ECO:0007669"/>
    <property type="project" value="UniProtKB-UniRule"/>
</dbReference>
<dbReference type="EC" id="1.3.-.-" evidence="8"/>
<comment type="caution">
    <text evidence="10">The sequence shown here is derived from an EMBL/GenBank/DDBJ whole genome shotgun (WGS) entry which is preliminary data.</text>
</comment>
<comment type="pathway">
    <text evidence="8">Membrane lipid metabolism; glycerophospholipid metabolism.</text>
</comment>
<dbReference type="HAMAP" id="MF_01287">
    <property type="entry name" value="DGGGPL_reductase"/>
    <property type="match status" value="1"/>
</dbReference>
<comment type="miscellaneous">
    <text evidence="8">Reduction reaction proceeds via syn addition of hydrogen for double bonds.</text>
</comment>
<dbReference type="InterPro" id="IPR036188">
    <property type="entry name" value="FAD/NAD-bd_sf"/>
</dbReference>
<keyword evidence="5 8" id="KW-0443">Lipid metabolism</keyword>
<dbReference type="Gene3D" id="3.30.9.10">
    <property type="entry name" value="D-Amino Acid Oxidase, subunit A, domain 2"/>
    <property type="match status" value="1"/>
</dbReference>
<keyword evidence="11" id="KW-1185">Reference proteome</keyword>
<dbReference type="GO" id="GO:0046467">
    <property type="term" value="P:membrane lipid biosynthetic process"/>
    <property type="evidence" value="ECO:0007669"/>
    <property type="project" value="InterPro"/>
</dbReference>
<feature type="binding site" evidence="8">
    <location>
        <position position="336"/>
    </location>
    <ligand>
        <name>a 2,3-bis-O-(geranylgeranyl)-sn-glycerol 1-phospholipid</name>
        <dbReference type="ChEBI" id="CHEBI:138140"/>
    </ligand>
</feature>
<evidence type="ECO:0000313" key="11">
    <source>
        <dbReference type="Proteomes" id="UP000070400"/>
    </source>
</evidence>
<keyword evidence="7 8" id="KW-1208">Phospholipid metabolism</keyword>
<dbReference type="Pfam" id="PF13450">
    <property type="entry name" value="NAD_binding_8"/>
    <property type="match status" value="1"/>
</dbReference>
<dbReference type="PATRIC" id="fig|1698273.3.peg.802"/>
<sequence>MSEKYDILVVGAGPAGSTAARLAAENGANVLMVDKRHELGTPVQCGEALGDDILNELDIEPDPRWAINKIDSAKLVSPSGIPVVMREKFGEKVGYILDRKVFDKHLAILAARAGADIRVCTFVDGLLTEDGRIKGVTARSLGGKTKINADIIIAADGIMSRVAWWAGVDTTLKPSEIESGIQFKMTNIEIDSTSFMEYYFSSEIAPGGYAWIFPRGDDTANVGLGVLGSLSKKPPIEYLRDFVKSQAGLRGGEVIELNGGGIPVSGHVSRMVKDNIMIVGDAARQVNPMTGGGMNWSMRAASIAGEVSSKAVENDDVCEESLSQYEDRYLDLMGEKMELYRKGKDIMLTLSDEELDSLAEALEGVDFDRISLTDLLEVIAEASPKLMGELEDLF</sequence>
<gene>
    <name evidence="10" type="ORF">AKJ43_00980</name>
</gene>
<organism evidence="10 11">
    <name type="scientific">candidate division MSBL1 archaeon SCGC-AAA261D19</name>
    <dbReference type="NCBI Taxonomy" id="1698273"/>
    <lineage>
        <taxon>Archaea</taxon>
        <taxon>Methanobacteriati</taxon>
        <taxon>Methanobacteriota</taxon>
        <taxon>candidate division MSBL1</taxon>
    </lineage>
</organism>
<evidence type="ECO:0000256" key="6">
    <source>
        <dbReference type="ARBA" id="ARBA00023209"/>
    </source>
</evidence>
<evidence type="ECO:0000259" key="9">
    <source>
        <dbReference type="Pfam" id="PF22578"/>
    </source>
</evidence>
<comment type="caution">
    <text evidence="8">Lacks conserved residue(s) required for the propagation of feature annotation.</text>
</comment>
<evidence type="ECO:0000313" key="10">
    <source>
        <dbReference type="EMBL" id="KXB02694.1"/>
    </source>
</evidence>
<evidence type="ECO:0000256" key="7">
    <source>
        <dbReference type="ARBA" id="ARBA00023264"/>
    </source>
</evidence>
<comment type="catalytic activity">
    <reaction evidence="8">
        <text>CDP-2,3-bis-O-(geranylgeranyl)-sn-glycerol + 8 AH2 = CDP-2,3-bis-O-(phytanyl)-sn-glycerol + 8 A</text>
        <dbReference type="Rhea" id="RHEA:84207"/>
        <dbReference type="ChEBI" id="CHEBI:13193"/>
        <dbReference type="ChEBI" id="CHEBI:17499"/>
        <dbReference type="ChEBI" id="CHEBI:58838"/>
        <dbReference type="ChEBI" id="CHEBI:74004"/>
    </reaction>
</comment>
<name>A0A133V8D4_9EURY</name>
<keyword evidence="4 8" id="KW-0560">Oxidoreductase</keyword>
<accession>A0A133V8D4</accession>